<gene>
    <name evidence="2" type="ORF">GNI_117050</name>
</gene>
<protein>
    <submittedName>
        <fullName evidence="2">ELMO/CED-12 family protein</fullName>
    </submittedName>
</protein>
<dbReference type="Proteomes" id="UP000019763">
    <property type="component" value="Unassembled WGS sequence"/>
</dbReference>
<keyword evidence="1" id="KW-0812">Transmembrane</keyword>
<keyword evidence="3" id="KW-1185">Reference proteome</keyword>
<dbReference type="RefSeq" id="XP_011131756.1">
    <property type="nucleotide sequence ID" value="XM_011133454.1"/>
</dbReference>
<keyword evidence="1" id="KW-1133">Transmembrane helix</keyword>
<sequence>MRDCDENPHKFVTGSTYYPYGASFINVVFLVYNYLRIGSDLHTYLSNQILTDTMGPSVGMSKGSKGNVCRLLQFLADYDDPNFNQAFGELVAYCFIRMHCNWLKISEKGTLLDFQEAINSLVPLLDKIGSCNRRLTMEFIRGTILNVV</sequence>
<proteinExistence type="predicted"/>
<keyword evidence="1" id="KW-0472">Membrane</keyword>
<dbReference type="AlphaFoldDB" id="A0A023B2U6"/>
<organism evidence="2 3">
    <name type="scientific">Gregarina niphandrodes</name>
    <name type="common">Septate eugregarine</name>
    <dbReference type="NCBI Taxonomy" id="110365"/>
    <lineage>
        <taxon>Eukaryota</taxon>
        <taxon>Sar</taxon>
        <taxon>Alveolata</taxon>
        <taxon>Apicomplexa</taxon>
        <taxon>Conoidasida</taxon>
        <taxon>Gregarinasina</taxon>
        <taxon>Eugregarinorida</taxon>
        <taxon>Gregarinidae</taxon>
        <taxon>Gregarina</taxon>
    </lineage>
</organism>
<dbReference type="VEuPathDB" id="CryptoDB:GNI_117050"/>
<evidence type="ECO:0000256" key="1">
    <source>
        <dbReference type="SAM" id="Phobius"/>
    </source>
</evidence>
<name>A0A023B2U6_GRENI</name>
<feature type="transmembrane region" description="Helical" evidence="1">
    <location>
        <begin position="17"/>
        <end position="35"/>
    </location>
</feature>
<dbReference type="EMBL" id="AFNH02000868">
    <property type="protein sequence ID" value="EZG55146.1"/>
    <property type="molecule type" value="Genomic_DNA"/>
</dbReference>
<comment type="caution">
    <text evidence="2">The sequence shown here is derived from an EMBL/GenBank/DDBJ whole genome shotgun (WGS) entry which is preliminary data.</text>
</comment>
<evidence type="ECO:0000313" key="2">
    <source>
        <dbReference type="EMBL" id="EZG55146.1"/>
    </source>
</evidence>
<dbReference type="GeneID" id="22914177"/>
<evidence type="ECO:0000313" key="3">
    <source>
        <dbReference type="Proteomes" id="UP000019763"/>
    </source>
</evidence>
<accession>A0A023B2U6</accession>
<reference evidence="2" key="1">
    <citation type="submission" date="2013-12" db="EMBL/GenBank/DDBJ databases">
        <authorList>
            <person name="Omoto C.K."/>
            <person name="Sibley D."/>
            <person name="Venepally P."/>
            <person name="Hadjithomas M."/>
            <person name="Karamycheva S."/>
            <person name="Brunk B."/>
            <person name="Roos D."/>
            <person name="Caler E."/>
            <person name="Lorenzi H."/>
        </authorList>
    </citation>
    <scope>NUCLEOTIDE SEQUENCE</scope>
</reference>